<dbReference type="EMBL" id="CAUYUJ010014440">
    <property type="protein sequence ID" value="CAK0841240.1"/>
    <property type="molecule type" value="Genomic_DNA"/>
</dbReference>
<evidence type="ECO:0000313" key="3">
    <source>
        <dbReference type="Proteomes" id="UP001189429"/>
    </source>
</evidence>
<gene>
    <name evidence="2" type="ORF">PCOR1329_LOCUS36506</name>
</gene>
<feature type="compositionally biased region" description="Low complexity" evidence="1">
    <location>
        <begin position="23"/>
        <end position="33"/>
    </location>
</feature>
<feature type="region of interest" description="Disordered" evidence="1">
    <location>
        <begin position="146"/>
        <end position="192"/>
    </location>
</feature>
<name>A0ABN9T8C0_9DINO</name>
<organism evidence="2 3">
    <name type="scientific">Prorocentrum cordatum</name>
    <dbReference type="NCBI Taxonomy" id="2364126"/>
    <lineage>
        <taxon>Eukaryota</taxon>
        <taxon>Sar</taxon>
        <taxon>Alveolata</taxon>
        <taxon>Dinophyceae</taxon>
        <taxon>Prorocentrales</taxon>
        <taxon>Prorocentraceae</taxon>
        <taxon>Prorocentrum</taxon>
    </lineage>
</organism>
<feature type="compositionally biased region" description="Low complexity" evidence="1">
    <location>
        <begin position="151"/>
        <end position="188"/>
    </location>
</feature>
<feature type="region of interest" description="Disordered" evidence="1">
    <location>
        <begin position="1"/>
        <end position="88"/>
    </location>
</feature>
<feature type="region of interest" description="Disordered" evidence="1">
    <location>
        <begin position="293"/>
        <end position="314"/>
    </location>
</feature>
<sequence>MAEAAAAKPDSPGARKLARAQRQKQQQQQQQQQSRMPRWDEHHHMPRGGQDCPGMPYSKRRYFDGQHAEFSNESKEEPKQISQTPISDDRPEWVESWSVTASLDNSGIHKHLRHYFDRRGLPSTYRAKPALLPFIDDLQPRRAVRARRSGRGPCAPASRCPPSSPPARRTAPRGPTGSMMSSYSNKSSRWGFSGPEEIAARSEGSIHWETQRCLQFGPNKKIGEARYLGDPVGKASGKKIPWVWNHHIGDDEDREFMNPSPRTWTGAGRRHIMACHSRNGREVLVDEAGAGCRRSPSGHRLPLPGGGPWVHHAA</sequence>
<protein>
    <submittedName>
        <fullName evidence="2">Uncharacterized protein</fullName>
    </submittedName>
</protein>
<evidence type="ECO:0000313" key="2">
    <source>
        <dbReference type="EMBL" id="CAK0841240.1"/>
    </source>
</evidence>
<reference evidence="2" key="1">
    <citation type="submission" date="2023-10" db="EMBL/GenBank/DDBJ databases">
        <authorList>
            <person name="Chen Y."/>
            <person name="Shah S."/>
            <person name="Dougan E. K."/>
            <person name="Thang M."/>
            <person name="Chan C."/>
        </authorList>
    </citation>
    <scope>NUCLEOTIDE SEQUENCE [LARGE SCALE GENOMIC DNA]</scope>
</reference>
<keyword evidence="3" id="KW-1185">Reference proteome</keyword>
<comment type="caution">
    <text evidence="2">The sequence shown here is derived from an EMBL/GenBank/DDBJ whole genome shotgun (WGS) entry which is preliminary data.</text>
</comment>
<accession>A0ABN9T8C0</accession>
<proteinExistence type="predicted"/>
<feature type="compositionally biased region" description="Basic and acidic residues" evidence="1">
    <location>
        <begin position="61"/>
        <end position="79"/>
    </location>
</feature>
<dbReference type="Proteomes" id="UP001189429">
    <property type="component" value="Unassembled WGS sequence"/>
</dbReference>
<evidence type="ECO:0000256" key="1">
    <source>
        <dbReference type="SAM" id="MobiDB-lite"/>
    </source>
</evidence>